<evidence type="ECO:0000313" key="1">
    <source>
        <dbReference type="EMBL" id="MBV4456679.1"/>
    </source>
</evidence>
<name>A0ABS6P8Y3_9PSED</name>
<dbReference type="RefSeq" id="WP_217890595.1">
    <property type="nucleotide sequence ID" value="NZ_JAHSTS010000001.1"/>
</dbReference>
<dbReference type="EMBL" id="JAHSTS010000001">
    <property type="protein sequence ID" value="MBV4456679.1"/>
    <property type="molecule type" value="Genomic_DNA"/>
</dbReference>
<organism evidence="1 2">
    <name type="scientific">Pseudomonas ekonensis</name>
    <dbReference type="NCBI Taxonomy" id="2842353"/>
    <lineage>
        <taxon>Bacteria</taxon>
        <taxon>Pseudomonadati</taxon>
        <taxon>Pseudomonadota</taxon>
        <taxon>Gammaproteobacteria</taxon>
        <taxon>Pseudomonadales</taxon>
        <taxon>Pseudomonadaceae</taxon>
        <taxon>Pseudomonas</taxon>
    </lineage>
</organism>
<sequence length="366" mass="40357">MGNAFPAHLGYRLQRERFLAAANIAGATLFSYAHPLNGPFGEPLSTDVAVLGDPQSKRRLVAISGTHGVEGYYGSDCQIDWLKQFTPDQLPRDVAVVMVHLINPWGTAWLRRVNEDNIDLNRNHLDFSRLLPDNRAYAALHGIYACTQLDGPERQRADALLDAQIAEHGWPAVMSIVEGGQHSHPDGLFYGGREPAWSNRTLHRIVQQHLAGAETVMCFDLHTGAGEYGHPMLLTITQGPYPALAQAQSVYGPWLYTLHTGADTLSETGVAATATGYTSQALLDALPGVRMMPFVIECGTYPGAQVHRHLRDDHWLHLHGDPLSAQGREIKLNLLEQFYPANPDWRAMVGLRTRQIWAKGLAALGE</sequence>
<dbReference type="Pfam" id="PF10994">
    <property type="entry name" value="DUF2817"/>
    <property type="match status" value="1"/>
</dbReference>
<comment type="caution">
    <text evidence="1">The sequence shown here is derived from an EMBL/GenBank/DDBJ whole genome shotgun (WGS) entry which is preliminary data.</text>
</comment>
<keyword evidence="2" id="KW-1185">Reference proteome</keyword>
<protein>
    <submittedName>
        <fullName evidence="1">M14 family metallopeptidase</fullName>
    </submittedName>
</protein>
<dbReference type="InterPro" id="IPR021259">
    <property type="entry name" value="DUF2817"/>
</dbReference>
<dbReference type="CDD" id="cd06233">
    <property type="entry name" value="M14-like"/>
    <property type="match status" value="1"/>
</dbReference>
<gene>
    <name evidence="1" type="ORF">KVG96_01790</name>
</gene>
<dbReference type="Proteomes" id="UP000765224">
    <property type="component" value="Unassembled WGS sequence"/>
</dbReference>
<accession>A0ABS6P8Y3</accession>
<evidence type="ECO:0000313" key="2">
    <source>
        <dbReference type="Proteomes" id="UP000765224"/>
    </source>
</evidence>
<proteinExistence type="predicted"/>
<reference evidence="1 2" key="1">
    <citation type="submission" date="2021-06" db="EMBL/GenBank/DDBJ databases">
        <title>Updating the genus Pseudomonas: Description of 43 new species and partition of the Pseudomonas putida group.</title>
        <authorList>
            <person name="Girard L."/>
            <person name="Lood C."/>
            <person name="Vandamme P."/>
            <person name="Rokni-Zadeh H."/>
            <person name="Van Noort V."/>
            <person name="Hofte M."/>
            <person name="Lavigne R."/>
            <person name="De Mot R."/>
        </authorList>
    </citation>
    <scope>NUCLEOTIDE SEQUENCE [LARGE SCALE GENOMIC DNA]</scope>
    <source>
        <strain evidence="1 2">COR58</strain>
    </source>
</reference>